<dbReference type="EMBL" id="AP023420">
    <property type="protein sequence ID" value="BCK82942.1"/>
    <property type="molecule type" value="Genomic_DNA"/>
</dbReference>
<name>A0A810Q9L7_9FIRM</name>
<keyword evidence="1" id="KW-0472">Membrane</keyword>
<dbReference type="RefSeq" id="WP_187031232.1">
    <property type="nucleotide sequence ID" value="NZ_AP023420.1"/>
</dbReference>
<dbReference type="Proteomes" id="UP000679848">
    <property type="component" value="Chromosome"/>
</dbReference>
<keyword evidence="3" id="KW-1185">Reference proteome</keyword>
<dbReference type="KEGG" id="pfaa:MM59RIKEN_02610"/>
<feature type="transmembrane region" description="Helical" evidence="1">
    <location>
        <begin position="9"/>
        <end position="30"/>
    </location>
</feature>
<evidence type="ECO:0008006" key="4">
    <source>
        <dbReference type="Google" id="ProtNLM"/>
    </source>
</evidence>
<keyword evidence="1" id="KW-1133">Transmembrane helix</keyword>
<sequence length="269" mass="29088">MDRYLLKNIIIIILVLVNGFLLGSLSMRYWSAAKAQDQMEEQLVALFASDGMELDPDIISQDAPPSSLSLSRDLDREQAAAAFFLGSDMAQGDQSGDTYTYSSKLGAARFRSNGGFDIVGTLSDADGEELCRRFCKDFSYSEPVFILDESGSGSATAVCLHGKLPVYNCTITFTFDQGKLLTVSGTLLPEDASVITEDRELLSAPAALTTFQQARRESYMVATAVTGLTPCYELQGSTASALSLTPVWRIATDTSDYYVNCITGTVTSD</sequence>
<evidence type="ECO:0000256" key="1">
    <source>
        <dbReference type="SAM" id="Phobius"/>
    </source>
</evidence>
<organism evidence="2 3">
    <name type="scientific">Pusillibacter faecalis</name>
    <dbReference type="NCBI Taxonomy" id="2714358"/>
    <lineage>
        <taxon>Bacteria</taxon>
        <taxon>Bacillati</taxon>
        <taxon>Bacillota</taxon>
        <taxon>Clostridia</taxon>
        <taxon>Eubacteriales</taxon>
        <taxon>Oscillospiraceae</taxon>
        <taxon>Pusillibacter</taxon>
    </lineage>
</organism>
<reference evidence="2" key="1">
    <citation type="submission" date="2020-09" db="EMBL/GenBank/DDBJ databases">
        <title>New species isolated from human feces.</title>
        <authorList>
            <person name="Kitahara M."/>
            <person name="Shigeno Y."/>
            <person name="Shime M."/>
            <person name="Matsumoto Y."/>
            <person name="Nakamura S."/>
            <person name="Motooka D."/>
            <person name="Fukuoka S."/>
            <person name="Nishikawa H."/>
            <person name="Benno Y."/>
        </authorList>
    </citation>
    <scope>NUCLEOTIDE SEQUENCE</scope>
    <source>
        <strain evidence="2">MM59</strain>
    </source>
</reference>
<evidence type="ECO:0000313" key="3">
    <source>
        <dbReference type="Proteomes" id="UP000679848"/>
    </source>
</evidence>
<accession>A0A810Q9L7</accession>
<protein>
    <recommendedName>
        <fullName evidence="4">Regulatory protein YycH-like domain-containing protein</fullName>
    </recommendedName>
</protein>
<evidence type="ECO:0000313" key="2">
    <source>
        <dbReference type="EMBL" id="BCK82942.1"/>
    </source>
</evidence>
<keyword evidence="1" id="KW-0812">Transmembrane</keyword>
<proteinExistence type="predicted"/>
<gene>
    <name evidence="2" type="ORF">MM59RIKEN_02610</name>
</gene>
<dbReference type="AlphaFoldDB" id="A0A810Q9L7"/>